<dbReference type="PANTHER" id="PTHR13690">
    <property type="entry name" value="TRANSCRIPTION FACTOR POSF21-RELATED"/>
    <property type="match status" value="1"/>
</dbReference>
<keyword evidence="10" id="KW-1185">Reference proteome</keyword>
<dbReference type="CDD" id="cd14703">
    <property type="entry name" value="bZIP_plant_RF2"/>
    <property type="match status" value="1"/>
</dbReference>
<feature type="region of interest" description="Disordered" evidence="7">
    <location>
        <begin position="17"/>
        <end position="71"/>
    </location>
</feature>
<evidence type="ECO:0000256" key="5">
    <source>
        <dbReference type="ARBA" id="ARBA00023242"/>
    </source>
</evidence>
<dbReference type="Gene3D" id="1.20.5.170">
    <property type="match status" value="1"/>
</dbReference>
<keyword evidence="3" id="KW-0238">DNA-binding</keyword>
<accession>A0AAV1EB05</accession>
<dbReference type="AlphaFoldDB" id="A0AAV1EB05"/>
<dbReference type="Pfam" id="PF00170">
    <property type="entry name" value="bZIP_1"/>
    <property type="match status" value="1"/>
</dbReference>
<name>A0AAV1EB05_OLDCO</name>
<comment type="subcellular location">
    <subcellularLocation>
        <location evidence="1">Nucleus</location>
    </subcellularLocation>
</comment>
<proteinExistence type="predicted"/>
<sequence>MAQMNCKQSTLQNYGVGGGVSHSRSSSQPTFFGNHSLPPLSPSLPQSETSLASSSSNKDVSMDEVDVSSRGPPMVGSSLAFDNGFRANFDGLPPRRGHRRSSSDVPLGFDVMIQTSPQLVPISGQRALGQAGFVNDKFGRDLPLHLQKQETKITSDSKSALNGTFGRTLDGVDDLFQSYMNLNEDKRSLLSCSNKSSCEMNDIKAETMSKRSFTGMDGTISAEGNKRSASEDIGPSGRHLRSLSVDSAFGNLHFGEDSPKMPVNDNLTKFNLEFGNGEFSESELKKIMADERLAEIALSDPKRAKRVLANRQSAARSKERKLRYISELEHKVQTLQSEATTLSTQLTVLQKDFTEITNQNNELKFRLQAMEQQARLRDALHEALTAEVQHLKLAAAETNEDDGSSSCIIQHLPGKQHHMHQMQNHRQSGQHQHLSIAASKNAATPGSATPTSA</sequence>
<evidence type="ECO:0000259" key="8">
    <source>
        <dbReference type="PROSITE" id="PS50217"/>
    </source>
</evidence>
<feature type="coiled-coil region" evidence="6">
    <location>
        <begin position="318"/>
        <end position="401"/>
    </location>
</feature>
<evidence type="ECO:0000256" key="4">
    <source>
        <dbReference type="ARBA" id="ARBA00023163"/>
    </source>
</evidence>
<dbReference type="EMBL" id="OX459125">
    <property type="protein sequence ID" value="CAI9116884.1"/>
    <property type="molecule type" value="Genomic_DNA"/>
</dbReference>
<gene>
    <name evidence="9" type="ORF">OLC1_LOCUS23061</name>
</gene>
<organism evidence="9 10">
    <name type="scientific">Oldenlandia corymbosa var. corymbosa</name>
    <dbReference type="NCBI Taxonomy" id="529605"/>
    <lineage>
        <taxon>Eukaryota</taxon>
        <taxon>Viridiplantae</taxon>
        <taxon>Streptophyta</taxon>
        <taxon>Embryophyta</taxon>
        <taxon>Tracheophyta</taxon>
        <taxon>Spermatophyta</taxon>
        <taxon>Magnoliopsida</taxon>
        <taxon>eudicotyledons</taxon>
        <taxon>Gunneridae</taxon>
        <taxon>Pentapetalae</taxon>
        <taxon>asterids</taxon>
        <taxon>lamiids</taxon>
        <taxon>Gentianales</taxon>
        <taxon>Rubiaceae</taxon>
        <taxon>Rubioideae</taxon>
        <taxon>Spermacoceae</taxon>
        <taxon>Hedyotis-Oldenlandia complex</taxon>
        <taxon>Oldenlandia</taxon>
    </lineage>
</organism>
<dbReference type="InterPro" id="IPR004827">
    <property type="entry name" value="bZIP"/>
</dbReference>
<protein>
    <submittedName>
        <fullName evidence="9">OLC1v1018165C1</fullName>
    </submittedName>
</protein>
<feature type="region of interest" description="Disordered" evidence="7">
    <location>
        <begin position="214"/>
        <end position="237"/>
    </location>
</feature>
<feature type="region of interest" description="Disordered" evidence="7">
    <location>
        <begin position="417"/>
        <end position="453"/>
    </location>
</feature>
<evidence type="ECO:0000256" key="7">
    <source>
        <dbReference type="SAM" id="MobiDB-lite"/>
    </source>
</evidence>
<dbReference type="SUPFAM" id="SSF57959">
    <property type="entry name" value="Leucine zipper domain"/>
    <property type="match status" value="1"/>
</dbReference>
<dbReference type="GO" id="GO:0003700">
    <property type="term" value="F:DNA-binding transcription factor activity"/>
    <property type="evidence" value="ECO:0007669"/>
    <property type="project" value="InterPro"/>
</dbReference>
<evidence type="ECO:0000313" key="10">
    <source>
        <dbReference type="Proteomes" id="UP001161247"/>
    </source>
</evidence>
<evidence type="ECO:0000313" key="9">
    <source>
        <dbReference type="EMBL" id="CAI9116884.1"/>
    </source>
</evidence>
<evidence type="ECO:0000256" key="1">
    <source>
        <dbReference type="ARBA" id="ARBA00004123"/>
    </source>
</evidence>
<keyword evidence="2" id="KW-0805">Transcription regulation</keyword>
<keyword evidence="6" id="KW-0175">Coiled coil</keyword>
<dbReference type="SMART" id="SM00338">
    <property type="entry name" value="BRLZ"/>
    <property type="match status" value="1"/>
</dbReference>
<evidence type="ECO:0000256" key="6">
    <source>
        <dbReference type="SAM" id="Coils"/>
    </source>
</evidence>
<dbReference type="PANTHER" id="PTHR13690:SF112">
    <property type="entry name" value="TRANSCRIPTION FACTOR RF2A-LIKE"/>
    <property type="match status" value="1"/>
</dbReference>
<dbReference type="PROSITE" id="PS50217">
    <property type="entry name" value="BZIP"/>
    <property type="match status" value="1"/>
</dbReference>
<dbReference type="InterPro" id="IPR044759">
    <property type="entry name" value="bZIP_RF2"/>
</dbReference>
<dbReference type="GO" id="GO:0005634">
    <property type="term" value="C:nucleus"/>
    <property type="evidence" value="ECO:0007669"/>
    <property type="project" value="UniProtKB-SubCell"/>
</dbReference>
<dbReference type="Proteomes" id="UP001161247">
    <property type="component" value="Chromosome 8"/>
</dbReference>
<keyword evidence="5" id="KW-0539">Nucleus</keyword>
<feature type="domain" description="BZIP" evidence="8">
    <location>
        <begin position="300"/>
        <end position="363"/>
    </location>
</feature>
<dbReference type="InterPro" id="IPR046347">
    <property type="entry name" value="bZIP_sf"/>
</dbReference>
<evidence type="ECO:0000256" key="3">
    <source>
        <dbReference type="ARBA" id="ARBA00023125"/>
    </source>
</evidence>
<feature type="compositionally biased region" description="Low complexity" evidence="7">
    <location>
        <begin position="442"/>
        <end position="453"/>
    </location>
</feature>
<dbReference type="FunFam" id="1.20.5.170:FF:000009">
    <property type="entry name" value="probable transcription factor PosF21"/>
    <property type="match status" value="1"/>
</dbReference>
<keyword evidence="4" id="KW-0804">Transcription</keyword>
<dbReference type="GO" id="GO:0003677">
    <property type="term" value="F:DNA binding"/>
    <property type="evidence" value="ECO:0007669"/>
    <property type="project" value="UniProtKB-KW"/>
</dbReference>
<reference evidence="9" key="1">
    <citation type="submission" date="2023-03" db="EMBL/GenBank/DDBJ databases">
        <authorList>
            <person name="Julca I."/>
        </authorList>
    </citation>
    <scope>NUCLEOTIDE SEQUENCE</scope>
</reference>
<evidence type="ECO:0000256" key="2">
    <source>
        <dbReference type="ARBA" id="ARBA00023015"/>
    </source>
</evidence>